<keyword evidence="3" id="KW-1185">Reference proteome</keyword>
<proteinExistence type="predicted"/>
<feature type="domain" description="vWA-MoxR associated protein N-terminal HTH" evidence="1">
    <location>
        <begin position="1"/>
        <end position="75"/>
    </location>
</feature>
<sequence length="91" mass="10685">MNFEEVLETIEKVLLSRKLTPIERFILHQSWLGKAYTQMAEESSYCSAYIKSIGSKLWQDISQALGEKVTKKNLHLIWNDYHKKQQKLRGS</sequence>
<protein>
    <recommendedName>
        <fullName evidence="1">vWA-MoxR associated protein N-terminal HTH domain-containing protein</fullName>
    </recommendedName>
</protein>
<organism evidence="2 3">
    <name type="scientific">Floridaenema evergladense BLCC-F167</name>
    <dbReference type="NCBI Taxonomy" id="3153639"/>
    <lineage>
        <taxon>Bacteria</taxon>
        <taxon>Bacillati</taxon>
        <taxon>Cyanobacteriota</taxon>
        <taxon>Cyanophyceae</taxon>
        <taxon>Oscillatoriophycideae</taxon>
        <taxon>Aerosakkonematales</taxon>
        <taxon>Aerosakkonemataceae</taxon>
        <taxon>Floridanema</taxon>
        <taxon>Floridanema evergladense</taxon>
    </lineage>
</organism>
<dbReference type="EMBL" id="JBHFNT010000215">
    <property type="protein sequence ID" value="MFB2837475.1"/>
    <property type="molecule type" value="Genomic_DNA"/>
</dbReference>
<gene>
    <name evidence="2" type="ORF">ACE1CA_23350</name>
</gene>
<evidence type="ECO:0000313" key="3">
    <source>
        <dbReference type="Proteomes" id="UP001576780"/>
    </source>
</evidence>
<accession>A0ABV4WQV5</accession>
<comment type="caution">
    <text evidence="2">The sequence shown here is derived from an EMBL/GenBank/DDBJ whole genome shotgun (WGS) entry which is preliminary data.</text>
</comment>
<dbReference type="Proteomes" id="UP001576780">
    <property type="component" value="Unassembled WGS sequence"/>
</dbReference>
<reference evidence="2 3" key="1">
    <citation type="submission" date="2024-09" db="EMBL/GenBank/DDBJ databases">
        <title>Floridaenema gen nov. (Aerosakkonemataceae, Aerosakkonematales ord. nov., Cyanobacteria) from benthic tropical and subtropical fresh waters, with the description of four new species.</title>
        <authorList>
            <person name="Moretto J.A."/>
            <person name="Berthold D.E."/>
            <person name="Lefler F.W."/>
            <person name="Huang I.-S."/>
            <person name="Laughinghouse H. IV."/>
        </authorList>
    </citation>
    <scope>NUCLEOTIDE SEQUENCE [LARGE SCALE GENOMIC DNA]</scope>
    <source>
        <strain evidence="2 3">BLCC-F167</strain>
    </source>
</reference>
<name>A0ABV4WQV5_9CYAN</name>
<evidence type="ECO:0000313" key="2">
    <source>
        <dbReference type="EMBL" id="MFB2837475.1"/>
    </source>
</evidence>
<dbReference type="InterPro" id="IPR058651">
    <property type="entry name" value="HTH_VMAP-M9"/>
</dbReference>
<dbReference type="Pfam" id="PF26355">
    <property type="entry name" value="HTH_VMAP-M9"/>
    <property type="match status" value="1"/>
</dbReference>
<evidence type="ECO:0000259" key="1">
    <source>
        <dbReference type="Pfam" id="PF26355"/>
    </source>
</evidence>
<dbReference type="RefSeq" id="WP_413279823.1">
    <property type="nucleotide sequence ID" value="NZ_JBHFNT010000215.1"/>
</dbReference>